<evidence type="ECO:0000256" key="5">
    <source>
        <dbReference type="ARBA" id="ARBA00023180"/>
    </source>
</evidence>
<keyword evidence="5" id="KW-0325">Glycoprotein</keyword>
<reference evidence="9" key="1">
    <citation type="submission" date="2025-08" db="UniProtKB">
        <authorList>
            <consortium name="RefSeq"/>
        </authorList>
    </citation>
    <scope>IDENTIFICATION</scope>
    <source>
        <tissue evidence="9">Spleen</tissue>
    </source>
</reference>
<dbReference type="PROSITE" id="PS00284">
    <property type="entry name" value="SERPIN"/>
    <property type="match status" value="1"/>
</dbReference>
<dbReference type="PANTHER" id="PTHR11461:SF165">
    <property type="entry name" value="ALPHA-1-ANTITRYPSIN"/>
    <property type="match status" value="1"/>
</dbReference>
<keyword evidence="4" id="KW-0722">Serine protease inhibitor</keyword>
<evidence type="ECO:0000313" key="9">
    <source>
        <dbReference type="RefSeq" id="XP_020860642.1"/>
    </source>
</evidence>
<dbReference type="RefSeq" id="XP_020860642.1">
    <property type="nucleotide sequence ID" value="XM_021004983.1"/>
</dbReference>
<dbReference type="SMART" id="SM00093">
    <property type="entry name" value="SERPIN"/>
    <property type="match status" value="1"/>
</dbReference>
<proteinExistence type="inferred from homology"/>
<dbReference type="InterPro" id="IPR023796">
    <property type="entry name" value="Serpin_dom"/>
</dbReference>
<evidence type="ECO:0000256" key="2">
    <source>
        <dbReference type="ARBA" id="ARBA00022690"/>
    </source>
</evidence>
<dbReference type="Gene3D" id="2.30.39.10">
    <property type="entry name" value="Alpha-1-antitrypsin, domain 1"/>
    <property type="match status" value="1"/>
</dbReference>
<organism evidence="8 9">
    <name type="scientific">Phascolarctos cinereus</name>
    <name type="common">Koala</name>
    <dbReference type="NCBI Taxonomy" id="38626"/>
    <lineage>
        <taxon>Eukaryota</taxon>
        <taxon>Metazoa</taxon>
        <taxon>Chordata</taxon>
        <taxon>Craniata</taxon>
        <taxon>Vertebrata</taxon>
        <taxon>Euteleostomi</taxon>
        <taxon>Mammalia</taxon>
        <taxon>Metatheria</taxon>
        <taxon>Diprotodontia</taxon>
        <taxon>Phascolarctidae</taxon>
        <taxon>Phascolarctos</taxon>
    </lineage>
</organism>
<dbReference type="GO" id="GO:0004867">
    <property type="term" value="F:serine-type endopeptidase inhibitor activity"/>
    <property type="evidence" value="ECO:0007669"/>
    <property type="project" value="UniProtKB-KW"/>
</dbReference>
<keyword evidence="3" id="KW-0732">Signal</keyword>
<dbReference type="Gene3D" id="3.30.497.10">
    <property type="entry name" value="Antithrombin, subunit I, domain 2"/>
    <property type="match status" value="1"/>
</dbReference>
<gene>
    <name evidence="9" type="primary">LOC110220791</name>
</gene>
<dbReference type="FunFam" id="3.30.497.10:FF:000001">
    <property type="entry name" value="Serine protease inhibitor"/>
    <property type="match status" value="1"/>
</dbReference>
<feature type="domain" description="Serpin" evidence="7">
    <location>
        <begin position="85"/>
        <end position="440"/>
    </location>
</feature>
<evidence type="ECO:0000313" key="8">
    <source>
        <dbReference type="Proteomes" id="UP000515140"/>
    </source>
</evidence>
<dbReference type="Proteomes" id="UP000515140">
    <property type="component" value="Unplaced"/>
</dbReference>
<dbReference type="FunFam" id="2.30.39.10:FF:000003">
    <property type="entry name" value="alpha-1-antitrypsin isoform X1"/>
    <property type="match status" value="1"/>
</dbReference>
<evidence type="ECO:0000259" key="7">
    <source>
        <dbReference type="SMART" id="SM00093"/>
    </source>
</evidence>
<dbReference type="SUPFAM" id="SSF56574">
    <property type="entry name" value="Serpins"/>
    <property type="match status" value="1"/>
</dbReference>
<dbReference type="InterPro" id="IPR000215">
    <property type="entry name" value="Serpin_fam"/>
</dbReference>
<dbReference type="GeneID" id="110220791"/>
<keyword evidence="8" id="KW-1185">Reference proteome</keyword>
<dbReference type="InterPro" id="IPR042185">
    <property type="entry name" value="Serpin_sf_2"/>
</dbReference>
<dbReference type="InterPro" id="IPR042178">
    <property type="entry name" value="Serpin_sf_1"/>
</dbReference>
<dbReference type="KEGG" id="pcw:110220791"/>
<accession>A0A6P5LQF4</accession>
<keyword evidence="2" id="KW-0646">Protease inhibitor</keyword>
<evidence type="ECO:0000256" key="4">
    <source>
        <dbReference type="ARBA" id="ARBA00022900"/>
    </source>
</evidence>
<evidence type="ECO:0000256" key="1">
    <source>
        <dbReference type="ARBA" id="ARBA00009500"/>
    </source>
</evidence>
<dbReference type="PANTHER" id="PTHR11461">
    <property type="entry name" value="SERINE PROTEASE INHIBITOR, SERPIN"/>
    <property type="match status" value="1"/>
</dbReference>
<evidence type="ECO:0000256" key="3">
    <source>
        <dbReference type="ARBA" id="ARBA00022729"/>
    </source>
</evidence>
<dbReference type="FunFam" id="2.10.310.10:FF:000001">
    <property type="entry name" value="Serpin family A member 1"/>
    <property type="match status" value="1"/>
</dbReference>
<name>A0A6P5LQF4_PHACI</name>
<dbReference type="AlphaFoldDB" id="A0A6P5LQF4"/>
<dbReference type="InterPro" id="IPR036186">
    <property type="entry name" value="Serpin_sf"/>
</dbReference>
<sequence>MKKPLPPMWVATFSTKSLREKPASNAYHLYNHRMMTFTLKLCLTLAGLCSLVPSHLAEELPASEDSAHPLSGSHRISPYMADFSFNLYRLLVSKSNTTNIFFSPVSIFTAFTVLALGAKSATHDQILQGLGFNLTQISEKEIFEGFQQLLHTLNLPGNELQLTTSNGVFIDKKLKIVEKFLEDSKKFYASDTFSINFEDNEAAKKQINDYVEKETQGKIVNLIQDLDSEAVFVLVNCIFFKGKWEKPFEAELTEERPFHVNAETTVPVQTMSRLGMFYVTHDDDLACWVVTMDYLGNASAFFILPDTGKLEQVENALNKELIQKWSRNLHRSAITLYLPKVSISGSYDLKVLKDLGLADVFDENADLSGITEDLKLKLSRALHKAVLNIDEKGTEASGTTFLEAIPMSIPPTIEFNRPFLIIISETKTSSILFVGKVVNPSGN</sequence>
<dbReference type="InterPro" id="IPR023795">
    <property type="entry name" value="Serpin_CS"/>
</dbReference>
<evidence type="ECO:0000256" key="6">
    <source>
        <dbReference type="RuleBase" id="RU000411"/>
    </source>
</evidence>
<dbReference type="GO" id="GO:0005615">
    <property type="term" value="C:extracellular space"/>
    <property type="evidence" value="ECO:0007669"/>
    <property type="project" value="InterPro"/>
</dbReference>
<dbReference type="InParanoid" id="A0A6P5LQF4"/>
<comment type="similarity">
    <text evidence="1 6">Belongs to the serpin family.</text>
</comment>
<dbReference type="Gene3D" id="2.10.310.10">
    <property type="entry name" value="Serpins superfamily"/>
    <property type="match status" value="1"/>
</dbReference>
<dbReference type="FunCoup" id="A0A6P5LQF4">
    <property type="interactions" value="309"/>
</dbReference>
<dbReference type="Pfam" id="PF00079">
    <property type="entry name" value="Serpin"/>
    <property type="match status" value="1"/>
</dbReference>
<protein>
    <submittedName>
        <fullName evidence="9">Alpha-1-antiproteinase-like isoform X1</fullName>
    </submittedName>
</protein>